<reference evidence="9 10" key="1">
    <citation type="journal article" date="2015" name="Nature">
        <title>rRNA introns, odd ribosomes, and small enigmatic genomes across a large radiation of phyla.</title>
        <authorList>
            <person name="Brown C.T."/>
            <person name="Hug L.A."/>
            <person name="Thomas B.C."/>
            <person name="Sharon I."/>
            <person name="Castelle C.J."/>
            <person name="Singh A."/>
            <person name="Wilkins M.J."/>
            <person name="Williams K.H."/>
            <person name="Banfield J.F."/>
        </authorList>
    </citation>
    <scope>NUCLEOTIDE SEQUENCE [LARGE SCALE GENOMIC DNA]</scope>
</reference>
<dbReference type="Pfam" id="PF03023">
    <property type="entry name" value="MurJ"/>
    <property type="match status" value="1"/>
</dbReference>
<comment type="pathway">
    <text evidence="8">Cell wall biogenesis; peptidoglycan biosynthesis.</text>
</comment>
<evidence type="ECO:0000256" key="5">
    <source>
        <dbReference type="ARBA" id="ARBA00022984"/>
    </source>
</evidence>
<feature type="transmembrane region" description="Helical" evidence="8">
    <location>
        <begin position="20"/>
        <end position="36"/>
    </location>
</feature>
<name>A0A0G0K7C3_9BACT</name>
<feature type="transmembrane region" description="Helical" evidence="8">
    <location>
        <begin position="169"/>
        <end position="189"/>
    </location>
</feature>
<dbReference type="InterPro" id="IPR004268">
    <property type="entry name" value="MurJ"/>
</dbReference>
<keyword evidence="2 8" id="KW-1003">Cell membrane</keyword>
<feature type="transmembrane region" description="Helical" evidence="8">
    <location>
        <begin position="317"/>
        <end position="339"/>
    </location>
</feature>
<feature type="transmembrane region" description="Helical" evidence="8">
    <location>
        <begin position="201"/>
        <end position="219"/>
    </location>
</feature>
<sequence length="569" mass="63701">MFKFFQKGQKLLTSPQNSVMSAAAVIMLMIVVSRILGLVRQRILAHFFVPTDLSLFFAAFRLPDLVFEVLVFGTFSSAFIPVFTRAIKDDEKKAWDTASYVVNIGILVFVVFGLLLGFGAPQMYGVLTPGFTAEDQAKIVSLTRVLFAAQGFFVVSYVLTGVLESLRRFLIPALAPLFYNLGIIVGTVFLSKQFGLNGPVYGVVLGAFAHFAIQLPLAYKMGFRFKNKILFTPEVRRIGKLALPRVIEVSFLQVSKMVELFFSSLISKAAYTYFTFGNSLQLLPVGIFGTSIAKAALPSLASYADDHENFKKVLFSALYDMAFFVIPISTLLIVLRVPIVRLVYGTDIFTWESTIQTGYVLSAFAIGVFFQSAAALLARSFYALHDTRTPVVISVLSIILIVIFDYVFVSVFKTGVWGLALSFTIGSFIQSGSLFVMINKRVKNGKLTTALIPIGKSVFSAFVSGSIMFILLKFFDRYAWIKRLSFLGKIEIARNLPFEKFVLDTRYTINLIILTFFVSLVGLLSYIVISMFLKSQQVWNFLSPKSRNLYRRLLPTQPRNDNFYDIFAV</sequence>
<feature type="transmembrane region" description="Helical" evidence="8">
    <location>
        <begin position="66"/>
        <end position="87"/>
    </location>
</feature>
<dbReference type="AlphaFoldDB" id="A0A0G0K7C3"/>
<dbReference type="GO" id="GO:0071555">
    <property type="term" value="P:cell wall organization"/>
    <property type="evidence" value="ECO:0007669"/>
    <property type="project" value="UniProtKB-KW"/>
</dbReference>
<feature type="transmembrane region" description="Helical" evidence="8">
    <location>
        <begin position="359"/>
        <end position="378"/>
    </location>
</feature>
<comment type="subcellular location">
    <subcellularLocation>
        <location evidence="1 8">Cell membrane</location>
        <topology evidence="1 8">Multi-pass membrane protein</topology>
    </subcellularLocation>
</comment>
<dbReference type="Proteomes" id="UP000034603">
    <property type="component" value="Unassembled WGS sequence"/>
</dbReference>
<feature type="transmembrane region" description="Helical" evidence="8">
    <location>
        <begin position="43"/>
        <end position="60"/>
    </location>
</feature>
<evidence type="ECO:0000256" key="8">
    <source>
        <dbReference type="HAMAP-Rule" id="MF_02078"/>
    </source>
</evidence>
<evidence type="ECO:0000313" key="9">
    <source>
        <dbReference type="EMBL" id="KKQ44984.1"/>
    </source>
</evidence>
<evidence type="ECO:0000256" key="2">
    <source>
        <dbReference type="ARBA" id="ARBA00022475"/>
    </source>
</evidence>
<dbReference type="GO" id="GO:0008360">
    <property type="term" value="P:regulation of cell shape"/>
    <property type="evidence" value="ECO:0007669"/>
    <property type="project" value="UniProtKB-KW"/>
</dbReference>
<keyword evidence="6 8" id="KW-1133">Transmembrane helix</keyword>
<proteinExistence type="inferred from homology"/>
<evidence type="ECO:0000256" key="1">
    <source>
        <dbReference type="ARBA" id="ARBA00004651"/>
    </source>
</evidence>
<dbReference type="HAMAP" id="MF_02078">
    <property type="entry name" value="MurJ_MviN"/>
    <property type="match status" value="1"/>
</dbReference>
<dbReference type="GO" id="GO:0009252">
    <property type="term" value="P:peptidoglycan biosynthetic process"/>
    <property type="evidence" value="ECO:0007669"/>
    <property type="project" value="UniProtKB-UniRule"/>
</dbReference>
<dbReference type="UniPathway" id="UPA00219"/>
<dbReference type="GO" id="GO:0034204">
    <property type="term" value="P:lipid translocation"/>
    <property type="evidence" value="ECO:0007669"/>
    <property type="project" value="TreeGrafter"/>
</dbReference>
<feature type="transmembrane region" description="Helical" evidence="8">
    <location>
        <begin position="390"/>
        <end position="409"/>
    </location>
</feature>
<dbReference type="PANTHER" id="PTHR47019">
    <property type="entry name" value="LIPID II FLIPPASE MURJ"/>
    <property type="match status" value="1"/>
</dbReference>
<feature type="transmembrane region" description="Helical" evidence="8">
    <location>
        <begin position="139"/>
        <end position="162"/>
    </location>
</feature>
<evidence type="ECO:0000256" key="3">
    <source>
        <dbReference type="ARBA" id="ARBA00022692"/>
    </source>
</evidence>
<dbReference type="PANTHER" id="PTHR47019:SF1">
    <property type="entry name" value="LIPID II FLIPPASE MURJ"/>
    <property type="match status" value="1"/>
</dbReference>
<dbReference type="PRINTS" id="PR01806">
    <property type="entry name" value="VIRFACTRMVIN"/>
</dbReference>
<evidence type="ECO:0000256" key="6">
    <source>
        <dbReference type="ARBA" id="ARBA00022989"/>
    </source>
</evidence>
<evidence type="ECO:0000256" key="4">
    <source>
        <dbReference type="ARBA" id="ARBA00022960"/>
    </source>
</evidence>
<dbReference type="NCBIfam" id="TIGR01695">
    <property type="entry name" value="murJ_mviN"/>
    <property type="match status" value="1"/>
</dbReference>
<feature type="transmembrane region" description="Helical" evidence="8">
    <location>
        <begin position="415"/>
        <end position="438"/>
    </location>
</feature>
<evidence type="ECO:0000313" key="10">
    <source>
        <dbReference type="Proteomes" id="UP000034603"/>
    </source>
</evidence>
<feature type="transmembrane region" description="Helical" evidence="8">
    <location>
        <begin position="99"/>
        <end position="119"/>
    </location>
</feature>
<dbReference type="CDD" id="cd13123">
    <property type="entry name" value="MATE_MurJ_like"/>
    <property type="match status" value="1"/>
</dbReference>
<keyword evidence="7 8" id="KW-0472">Membrane</keyword>
<gene>
    <name evidence="8" type="primary">murJ</name>
    <name evidence="9" type="ORF">US62_C0019G0016</name>
</gene>
<keyword evidence="8" id="KW-0961">Cell wall biogenesis/degradation</keyword>
<organism evidence="9 10">
    <name type="scientific">Candidatus Woesebacteria bacterium GW2011_GWA1_37_8</name>
    <dbReference type="NCBI Taxonomy" id="1618546"/>
    <lineage>
        <taxon>Bacteria</taxon>
        <taxon>Candidatus Woeseibacteriota</taxon>
    </lineage>
</organism>
<protein>
    <recommendedName>
        <fullName evidence="8">Probable lipid II flippase MurJ</fullName>
    </recommendedName>
</protein>
<keyword evidence="5 8" id="KW-0573">Peptidoglycan synthesis</keyword>
<keyword evidence="3 8" id="KW-0812">Transmembrane</keyword>
<feature type="transmembrane region" description="Helical" evidence="8">
    <location>
        <begin position="507"/>
        <end position="533"/>
    </location>
</feature>
<feature type="transmembrane region" description="Helical" evidence="8">
    <location>
        <begin position="450"/>
        <end position="475"/>
    </location>
</feature>
<comment type="similarity">
    <text evidence="8">Belongs to the MurJ/MviN family.</text>
</comment>
<comment type="caution">
    <text evidence="9">The sequence shown here is derived from an EMBL/GenBank/DDBJ whole genome shotgun (WGS) entry which is preliminary data.</text>
</comment>
<accession>A0A0G0K7C3</accession>
<dbReference type="GO" id="GO:0005886">
    <property type="term" value="C:plasma membrane"/>
    <property type="evidence" value="ECO:0007669"/>
    <property type="project" value="UniProtKB-SubCell"/>
</dbReference>
<dbReference type="GO" id="GO:0015648">
    <property type="term" value="F:lipid-linked peptidoglycan transporter activity"/>
    <property type="evidence" value="ECO:0007669"/>
    <property type="project" value="UniProtKB-UniRule"/>
</dbReference>
<evidence type="ECO:0000256" key="7">
    <source>
        <dbReference type="ARBA" id="ARBA00023136"/>
    </source>
</evidence>
<keyword evidence="4 8" id="KW-0133">Cell shape</keyword>
<keyword evidence="8" id="KW-0813">Transport</keyword>
<dbReference type="EMBL" id="LBTR01000019">
    <property type="protein sequence ID" value="KKQ44984.1"/>
    <property type="molecule type" value="Genomic_DNA"/>
</dbReference>
<comment type="function">
    <text evidence="8">Involved in peptidoglycan biosynthesis. Transports lipid-linked peptidoglycan precursors from the inner to the outer leaflet of the cytoplasmic membrane.</text>
</comment>
<dbReference type="InterPro" id="IPR051050">
    <property type="entry name" value="Lipid_II_flippase_MurJ/MviN"/>
</dbReference>